<evidence type="ECO:0000256" key="1">
    <source>
        <dbReference type="SAM" id="MobiDB-lite"/>
    </source>
</evidence>
<protein>
    <recommendedName>
        <fullName evidence="2">TAF1C beta-propeller domain-containing protein</fullName>
    </recommendedName>
</protein>
<dbReference type="InterPro" id="IPR038801">
    <property type="entry name" value="TAF1C"/>
</dbReference>
<evidence type="ECO:0000313" key="4">
    <source>
        <dbReference type="Proteomes" id="UP001648503"/>
    </source>
</evidence>
<dbReference type="Pfam" id="PF20641">
    <property type="entry name" value="TAF1C_beta-prop"/>
    <property type="match status" value="1"/>
</dbReference>
<evidence type="ECO:0000259" key="2">
    <source>
        <dbReference type="Pfam" id="PF20641"/>
    </source>
</evidence>
<feature type="region of interest" description="Disordered" evidence="1">
    <location>
        <begin position="28"/>
        <end position="53"/>
    </location>
</feature>
<feature type="compositionally biased region" description="Low complexity" evidence="1">
    <location>
        <begin position="1057"/>
        <end position="1067"/>
    </location>
</feature>
<evidence type="ECO:0000313" key="3">
    <source>
        <dbReference type="EMBL" id="KAH6600387.1"/>
    </source>
</evidence>
<sequence>MNFPRWTFPFNSEPIGFGTLSGVGMDMPFRPTTEGSKSTALNEREGSASQANSSASIAELQHLMFIQDNNKKSYYPLSRIVKTLPRTHIWEPPIIPPRVPNQIGSMMAYYDGNYYSSHIPNNLLKDHLSDHFDSIFNDYQFDLFSGNRLHSWQSPDHRDSWLVYPTGLLGNTFCINKLSNEHELVHTVNSNNQADVLEVLDTPILQITSSTTSLPASSHSAQSNSNDFLGIRSFQGVHFFELGFTDEGRIDTGLIQQFPLSPQALDLNFNKIIPGHAALIQSNGALHIWDARYTGLTTWRKKDAERNMTDSVLSNQACWKSCQFGAHPRTLLVAHSKLVEICDLRAPASSSDVVVFNGIGPNETISGMDQNPLHTFEIALATSERTVIIDTRYKKYPLLHWGLNTPLETRFHISYLSNLCNRSFDSVDTMQSKYTVATWGQVQGEILLYDYQSSGNNPPTSSCIQKLASFSTHPDVLRPSLSTMPCVTPNNNMNLHRRLKLSITPPWAPLIGVQAVANPKTNGFTLLQLASDGALYAQAYSMGSVPGANSTYESGRPIYDDENVIVTALDALEDEVLNAEIACLGRMKLPTGSLKSHKLVNMSCLPRVTNQMINDQIVGDSLKIRDLTPSILLSNTIQNVQDIFETQKDPKRDKSAETLLPTRTTVAEFLKNLDTLLNDPKNAHEYADTLIVEPGQGFIPFNSEPPPCSLNEVKTTIMSLLECDGTYVADGGDESLFISDKVGIRLLSRDIWFTRKTIIPSQTVTEMDLKSTDTHAMDDSKVYSKQSKPMESAFSSDNDDGDIYQNSAATRDIPSQWQTLNRPAFRSRLSGVSVGSFASSMMGNASQYSVVDNPSHLLRSVDTGNPIINSPAILHTPVCPNPVPISGTISTFMDMWDHPEKYYDPNAQSKNFRHGKKRFIADRRKLKRRLASRASLAASEAGTSVAGGVTPRHQSHTQQWVAQQLDMMDPNDDNGVGLLKRAVSQPVVPTILSRVGNSTSPWTQSMSQHTPTHRSVQADTPVAGRLSFAASGMDQVTPFGMARQGTRSVSQMDHPRSSLSGSLLNGSAKKPKKPRTKGF</sequence>
<keyword evidence="4" id="KW-1185">Reference proteome</keyword>
<dbReference type="EMBL" id="JAFCIX010000040">
    <property type="protein sequence ID" value="KAH6600387.1"/>
    <property type="molecule type" value="Genomic_DNA"/>
</dbReference>
<feature type="region of interest" description="Disordered" evidence="1">
    <location>
        <begin position="780"/>
        <end position="800"/>
    </location>
</feature>
<feature type="compositionally biased region" description="Polar residues" evidence="1">
    <location>
        <begin position="783"/>
        <end position="796"/>
    </location>
</feature>
<comment type="caution">
    <text evidence="3">The sequence shown here is derived from an EMBL/GenBank/DDBJ whole genome shotgun (WGS) entry which is preliminary data.</text>
</comment>
<organism evidence="3 4">
    <name type="scientific">Batrachochytrium salamandrivorans</name>
    <dbReference type="NCBI Taxonomy" id="1357716"/>
    <lineage>
        <taxon>Eukaryota</taxon>
        <taxon>Fungi</taxon>
        <taxon>Fungi incertae sedis</taxon>
        <taxon>Chytridiomycota</taxon>
        <taxon>Chytridiomycota incertae sedis</taxon>
        <taxon>Chytridiomycetes</taxon>
        <taxon>Rhizophydiales</taxon>
        <taxon>Rhizophydiales incertae sedis</taxon>
        <taxon>Batrachochytrium</taxon>
    </lineage>
</organism>
<feature type="domain" description="TAF1C beta-propeller" evidence="2">
    <location>
        <begin position="267"/>
        <end position="351"/>
    </location>
</feature>
<dbReference type="InterPro" id="IPR049087">
    <property type="entry name" value="TAF1C_beta-prop"/>
</dbReference>
<name>A0ABQ8FLL1_9FUNG</name>
<feature type="region of interest" description="Disordered" evidence="1">
    <location>
        <begin position="937"/>
        <end position="956"/>
    </location>
</feature>
<feature type="region of interest" description="Disordered" evidence="1">
    <location>
        <begin position="995"/>
        <end position="1018"/>
    </location>
</feature>
<dbReference type="Proteomes" id="UP001648503">
    <property type="component" value="Unassembled WGS sequence"/>
</dbReference>
<feature type="compositionally biased region" description="Basic residues" evidence="1">
    <location>
        <begin position="1069"/>
        <end position="1079"/>
    </location>
</feature>
<dbReference type="PANTHER" id="PTHR15319">
    <property type="entry name" value="TATA BOX-BINDING PROTEIN ASSOCIATED FACTOR RNA POLYMERASE I SUBUNIT C"/>
    <property type="match status" value="1"/>
</dbReference>
<dbReference type="PANTHER" id="PTHR15319:SF1">
    <property type="entry name" value="TATA BOX-BINDING PROTEIN-ASSOCIATED FACTOR RNA POLYMERASE I SUBUNIT C"/>
    <property type="match status" value="1"/>
</dbReference>
<gene>
    <name evidence="3" type="ORF">BASA50_002398</name>
</gene>
<feature type="region of interest" description="Disordered" evidence="1">
    <location>
        <begin position="1044"/>
        <end position="1079"/>
    </location>
</feature>
<reference evidence="3 4" key="1">
    <citation type="submission" date="2021-02" db="EMBL/GenBank/DDBJ databases">
        <title>Variation within the Batrachochytrium salamandrivorans European outbreak.</title>
        <authorList>
            <person name="Kelly M."/>
            <person name="Pasmans F."/>
            <person name="Shea T.P."/>
            <person name="Munoz J.F."/>
            <person name="Carranza S."/>
            <person name="Cuomo C.A."/>
            <person name="Martel A."/>
        </authorList>
    </citation>
    <scope>NUCLEOTIDE SEQUENCE [LARGE SCALE GENOMIC DNA]</scope>
    <source>
        <strain evidence="3 4">AMFP18/2</strain>
    </source>
</reference>
<accession>A0ABQ8FLL1</accession>
<proteinExistence type="predicted"/>